<name>A0A9N9KAF1_9GLOM</name>
<dbReference type="AlphaFoldDB" id="A0A9N9KAF1"/>
<protein>
    <submittedName>
        <fullName evidence="1">10515_t:CDS:1</fullName>
    </submittedName>
</protein>
<sequence>GKDFHEENLTILKQKAVYRKLHSVYKKALNKALQNSLKLQQLISLLQEFVEQSDSDEDL</sequence>
<feature type="non-terminal residue" evidence="1">
    <location>
        <position position="1"/>
    </location>
</feature>
<reference evidence="1" key="1">
    <citation type="submission" date="2021-06" db="EMBL/GenBank/DDBJ databases">
        <authorList>
            <person name="Kallberg Y."/>
            <person name="Tangrot J."/>
            <person name="Rosling A."/>
        </authorList>
    </citation>
    <scope>NUCLEOTIDE SEQUENCE</scope>
    <source>
        <strain evidence="1">IN212</strain>
    </source>
</reference>
<dbReference type="Proteomes" id="UP000789396">
    <property type="component" value="Unassembled WGS sequence"/>
</dbReference>
<comment type="caution">
    <text evidence="1">The sequence shown here is derived from an EMBL/GenBank/DDBJ whole genome shotgun (WGS) entry which is preliminary data.</text>
</comment>
<dbReference type="OrthoDB" id="2405098at2759"/>
<keyword evidence="2" id="KW-1185">Reference proteome</keyword>
<gene>
    <name evidence="1" type="ORF">RFULGI_LOCUS19406</name>
</gene>
<proteinExistence type="predicted"/>
<evidence type="ECO:0000313" key="1">
    <source>
        <dbReference type="EMBL" id="CAG8818306.1"/>
    </source>
</evidence>
<dbReference type="EMBL" id="CAJVPZ010095667">
    <property type="protein sequence ID" value="CAG8818306.1"/>
    <property type="molecule type" value="Genomic_DNA"/>
</dbReference>
<accession>A0A9N9KAF1</accession>
<evidence type="ECO:0000313" key="2">
    <source>
        <dbReference type="Proteomes" id="UP000789396"/>
    </source>
</evidence>
<organism evidence="1 2">
    <name type="scientific">Racocetra fulgida</name>
    <dbReference type="NCBI Taxonomy" id="60492"/>
    <lineage>
        <taxon>Eukaryota</taxon>
        <taxon>Fungi</taxon>
        <taxon>Fungi incertae sedis</taxon>
        <taxon>Mucoromycota</taxon>
        <taxon>Glomeromycotina</taxon>
        <taxon>Glomeromycetes</taxon>
        <taxon>Diversisporales</taxon>
        <taxon>Gigasporaceae</taxon>
        <taxon>Racocetra</taxon>
    </lineage>
</organism>